<accession>A0A0C2K025</accession>
<dbReference type="InterPro" id="IPR036259">
    <property type="entry name" value="MFS_trans_sf"/>
</dbReference>
<protein>
    <submittedName>
        <fullName evidence="11">MFS transporter</fullName>
    </submittedName>
</protein>
<keyword evidence="7 9" id="KW-1133">Transmembrane helix</keyword>
<dbReference type="PROSITE" id="PS50850">
    <property type="entry name" value="MFS"/>
    <property type="match status" value="1"/>
</dbReference>
<dbReference type="PANTHER" id="PTHR23535">
    <property type="entry name" value="SUGAR EFFLUX TRANSPORTER A-RELATED"/>
    <property type="match status" value="1"/>
</dbReference>
<dbReference type="EMBL" id="JTKH01000025">
    <property type="protein sequence ID" value="KII75278.1"/>
    <property type="molecule type" value="Genomic_DNA"/>
</dbReference>
<evidence type="ECO:0000313" key="11">
    <source>
        <dbReference type="EMBL" id="KII75278.1"/>
    </source>
</evidence>
<dbReference type="STRING" id="1461322.OJ16_18415"/>
<feature type="transmembrane region" description="Helical" evidence="9">
    <location>
        <begin position="12"/>
        <end position="38"/>
    </location>
</feature>
<evidence type="ECO:0000256" key="2">
    <source>
        <dbReference type="ARBA" id="ARBA00006523"/>
    </source>
</evidence>
<feature type="transmembrane region" description="Helical" evidence="9">
    <location>
        <begin position="362"/>
        <end position="385"/>
    </location>
</feature>
<evidence type="ECO:0000256" key="7">
    <source>
        <dbReference type="ARBA" id="ARBA00022989"/>
    </source>
</evidence>
<gene>
    <name evidence="11" type="ORF">OJ16_18415</name>
</gene>
<feature type="transmembrane region" description="Helical" evidence="9">
    <location>
        <begin position="249"/>
        <end position="269"/>
    </location>
</feature>
<evidence type="ECO:0000256" key="5">
    <source>
        <dbReference type="ARBA" id="ARBA00022597"/>
    </source>
</evidence>
<dbReference type="CDD" id="cd17471">
    <property type="entry name" value="MFS_Set"/>
    <property type="match status" value="1"/>
</dbReference>
<dbReference type="InterPro" id="IPR011701">
    <property type="entry name" value="MFS"/>
</dbReference>
<dbReference type="SUPFAM" id="SSF103473">
    <property type="entry name" value="MFS general substrate transporter"/>
    <property type="match status" value="1"/>
</dbReference>
<dbReference type="GO" id="GO:0022857">
    <property type="term" value="F:transmembrane transporter activity"/>
    <property type="evidence" value="ECO:0007669"/>
    <property type="project" value="InterPro"/>
</dbReference>
<feature type="transmembrane region" description="Helical" evidence="9">
    <location>
        <begin position="211"/>
        <end position="229"/>
    </location>
</feature>
<evidence type="ECO:0000256" key="3">
    <source>
        <dbReference type="ARBA" id="ARBA00022448"/>
    </source>
</evidence>
<feature type="transmembrane region" description="Helical" evidence="9">
    <location>
        <begin position="335"/>
        <end position="356"/>
    </location>
</feature>
<dbReference type="OrthoDB" id="7337792at2"/>
<evidence type="ECO:0000256" key="6">
    <source>
        <dbReference type="ARBA" id="ARBA00022692"/>
    </source>
</evidence>
<evidence type="ECO:0000256" key="1">
    <source>
        <dbReference type="ARBA" id="ARBA00004651"/>
    </source>
</evidence>
<sequence length="400" mass="43200">MRSIGTLFSGQNGVLFAINSVTALAFAFILPVMSLFLITELNAPPAYLGIYTTLTAIITIIVSQTLTGLIDKGVSSKPLFMFAVFGIIASAVGFSFARTFWHALLIGCTLMPIASSSIPLILTIVRKHADNSGQNSAKLNSQMRSSVSLLWIIGPPMAFISVDKLGFTTNYYLSVAFALAVILIVGLRLENPNVTQSKIQPQQKSPLAKEVWQLAFIILLANIGNSTYINGMPLLVTQEMGLPTSYPGFLFGLTAAVEIPIMLLAVNWAQRWGKPAVIRAGFIAAVLFYSGMLFVQSMPALIALQVLNGIFFGIFVGLGVTIMQDYAPKSIGKASAIYTNAMLVGTMIGTSSMGIISQYFGYRMILISSLCAILCALVMLSLFMLSHQTDNQYKESSPIR</sequence>
<dbReference type="AlphaFoldDB" id="A0A0C2NRB8"/>
<comment type="similarity">
    <text evidence="2">Belongs to the major facilitator superfamily. Set transporter family.</text>
</comment>
<keyword evidence="3" id="KW-0813">Transport</keyword>
<accession>A0A0C2NRB8</accession>
<feature type="transmembrane region" description="Helical" evidence="9">
    <location>
        <begin position="276"/>
        <end position="295"/>
    </location>
</feature>
<comment type="subcellular location">
    <subcellularLocation>
        <location evidence="1">Cell membrane</location>
        <topology evidence="1">Multi-pass membrane protein</topology>
    </subcellularLocation>
</comment>
<feature type="transmembrane region" description="Helical" evidence="9">
    <location>
        <begin position="301"/>
        <end position="323"/>
    </location>
</feature>
<keyword evidence="4" id="KW-1003">Cell membrane</keyword>
<keyword evidence="6 9" id="KW-0812">Transmembrane</keyword>
<feature type="domain" description="Major facilitator superfamily (MFS) profile" evidence="10">
    <location>
        <begin position="210"/>
        <end position="400"/>
    </location>
</feature>
<dbReference type="Proteomes" id="UP000031672">
    <property type="component" value="Unassembled WGS sequence"/>
</dbReference>
<proteinExistence type="inferred from homology"/>
<comment type="caution">
    <text evidence="11">The sequence shown here is derived from an EMBL/GenBank/DDBJ whole genome shotgun (WGS) entry which is preliminary data.</text>
</comment>
<dbReference type="InterPro" id="IPR020846">
    <property type="entry name" value="MFS_dom"/>
</dbReference>
<feature type="transmembrane region" description="Helical" evidence="9">
    <location>
        <begin position="171"/>
        <end position="190"/>
    </location>
</feature>
<name>A0A0C2NRB8_9VIBR</name>
<keyword evidence="5" id="KW-0762">Sugar transport</keyword>
<dbReference type="GO" id="GO:0005886">
    <property type="term" value="C:plasma membrane"/>
    <property type="evidence" value="ECO:0007669"/>
    <property type="project" value="UniProtKB-SubCell"/>
</dbReference>
<keyword evidence="12" id="KW-1185">Reference proteome</keyword>
<feature type="transmembrane region" description="Helical" evidence="9">
    <location>
        <begin position="50"/>
        <end position="70"/>
    </location>
</feature>
<dbReference type="Pfam" id="PF07690">
    <property type="entry name" value="MFS_1"/>
    <property type="match status" value="1"/>
</dbReference>
<evidence type="ECO:0000256" key="9">
    <source>
        <dbReference type="SAM" id="Phobius"/>
    </source>
</evidence>
<dbReference type="Gene3D" id="1.20.1250.20">
    <property type="entry name" value="MFS general substrate transporter like domains"/>
    <property type="match status" value="2"/>
</dbReference>
<feature type="transmembrane region" description="Helical" evidence="9">
    <location>
        <begin position="146"/>
        <end position="165"/>
    </location>
</feature>
<feature type="transmembrane region" description="Helical" evidence="9">
    <location>
        <begin position="79"/>
        <end position="97"/>
    </location>
</feature>
<evidence type="ECO:0000256" key="8">
    <source>
        <dbReference type="ARBA" id="ARBA00023136"/>
    </source>
</evidence>
<organism evidence="11 12">
    <name type="scientific">Vibrio renipiscarius</name>
    <dbReference type="NCBI Taxonomy" id="1461322"/>
    <lineage>
        <taxon>Bacteria</taxon>
        <taxon>Pseudomonadati</taxon>
        <taxon>Pseudomonadota</taxon>
        <taxon>Gammaproteobacteria</taxon>
        <taxon>Vibrionales</taxon>
        <taxon>Vibrionaceae</taxon>
        <taxon>Vibrio</taxon>
    </lineage>
</organism>
<evidence type="ECO:0000313" key="12">
    <source>
        <dbReference type="Proteomes" id="UP000031672"/>
    </source>
</evidence>
<feature type="transmembrane region" description="Helical" evidence="9">
    <location>
        <begin position="103"/>
        <end position="125"/>
    </location>
</feature>
<reference evidence="11 12" key="1">
    <citation type="submission" date="2014-11" db="EMBL/GenBank/DDBJ databases">
        <title>Draft Genome Sequence of Vibrio piscirenalis strains CECT 8603T and CECT 8604, two marine Gammaproteobacterium isolated from cultured gilthead sea bream (Sparus aurata).</title>
        <authorList>
            <person name="Arahal D.R."/>
            <person name="Rodrigo-Torres L."/>
            <person name="Lucena T."/>
            <person name="Pujalte M.J."/>
        </authorList>
    </citation>
    <scope>NUCLEOTIDE SEQUENCE [LARGE SCALE GENOMIC DNA]</scope>
    <source>
        <strain evidence="11 12">DCR 1-4-2</strain>
    </source>
</reference>
<evidence type="ECO:0000259" key="10">
    <source>
        <dbReference type="PROSITE" id="PS50850"/>
    </source>
</evidence>
<evidence type="ECO:0000256" key="4">
    <source>
        <dbReference type="ARBA" id="ARBA00022475"/>
    </source>
</evidence>
<keyword evidence="8 9" id="KW-0472">Membrane</keyword>
<dbReference type="PANTHER" id="PTHR23535:SF2">
    <property type="entry name" value="SUGAR EFFLUX TRANSPORTER A-RELATED"/>
    <property type="match status" value="1"/>
</dbReference>
<dbReference type="RefSeq" id="WP_040992812.1">
    <property type="nucleotide sequence ID" value="NZ_JTKH01000025.1"/>
</dbReference>